<gene>
    <name evidence="2" type="ORF">BFP71_17115</name>
</gene>
<protein>
    <submittedName>
        <fullName evidence="2">Uncharacterized protein</fullName>
    </submittedName>
</protein>
<name>A0A1E5T1A0_9BACT</name>
<feature type="chain" id="PRO_5009185843" evidence="1">
    <location>
        <begin position="24"/>
        <end position="115"/>
    </location>
</feature>
<feature type="signal peptide" evidence="1">
    <location>
        <begin position="1"/>
        <end position="23"/>
    </location>
</feature>
<dbReference type="EMBL" id="MDGQ01000005">
    <property type="protein sequence ID" value="OEK05136.1"/>
    <property type="molecule type" value="Genomic_DNA"/>
</dbReference>
<accession>A0A1E5T1A0</accession>
<keyword evidence="3" id="KW-1185">Reference proteome</keyword>
<dbReference type="Proteomes" id="UP000095552">
    <property type="component" value="Unassembled WGS sequence"/>
</dbReference>
<evidence type="ECO:0000256" key="1">
    <source>
        <dbReference type="SAM" id="SignalP"/>
    </source>
</evidence>
<dbReference type="OrthoDB" id="9854722at2"/>
<reference evidence="2 3" key="1">
    <citation type="submission" date="2016-08" db="EMBL/GenBank/DDBJ databases">
        <title>Draft genome of Fabibacter sp. strain SK-8.</title>
        <authorList>
            <person name="Wong S.-K."/>
            <person name="Hamasaki K."/>
            <person name="Yoshizawa S."/>
        </authorList>
    </citation>
    <scope>NUCLEOTIDE SEQUENCE [LARGE SCALE GENOMIC DNA]</scope>
    <source>
        <strain evidence="2 3">SK-8</strain>
    </source>
</reference>
<proteinExistence type="predicted"/>
<organism evidence="2 3">
    <name type="scientific">Roseivirga misakiensis</name>
    <dbReference type="NCBI Taxonomy" id="1563681"/>
    <lineage>
        <taxon>Bacteria</taxon>
        <taxon>Pseudomonadati</taxon>
        <taxon>Bacteroidota</taxon>
        <taxon>Cytophagia</taxon>
        <taxon>Cytophagales</taxon>
        <taxon>Roseivirgaceae</taxon>
        <taxon>Roseivirga</taxon>
    </lineage>
</organism>
<sequence>MKNVSKRNISALFALLLAGTILTSTKTNTVANLPEYDALADNHYTEYVDEFVDEYFDDIEEEVFESQEYVKVYDERDELIVDGLRSELGEEQLQVLRQADLLTELSGTKYYQLNN</sequence>
<dbReference type="RefSeq" id="WP_069836640.1">
    <property type="nucleotide sequence ID" value="NZ_MDGQ01000005.1"/>
</dbReference>
<dbReference type="AlphaFoldDB" id="A0A1E5T1A0"/>
<keyword evidence="1" id="KW-0732">Signal</keyword>
<evidence type="ECO:0000313" key="3">
    <source>
        <dbReference type="Proteomes" id="UP000095552"/>
    </source>
</evidence>
<evidence type="ECO:0000313" key="2">
    <source>
        <dbReference type="EMBL" id="OEK05136.1"/>
    </source>
</evidence>
<comment type="caution">
    <text evidence="2">The sequence shown here is derived from an EMBL/GenBank/DDBJ whole genome shotgun (WGS) entry which is preliminary data.</text>
</comment>